<keyword evidence="4 9" id="KW-1134">Transmembrane beta strand</keyword>
<evidence type="ECO:0000256" key="11">
    <source>
        <dbReference type="SAM" id="SignalP"/>
    </source>
</evidence>
<dbReference type="EMBL" id="LSZQ01000041">
    <property type="protein sequence ID" value="KXU35897.1"/>
    <property type="molecule type" value="Genomic_DNA"/>
</dbReference>
<evidence type="ECO:0000313" key="14">
    <source>
        <dbReference type="EMBL" id="KXU35897.1"/>
    </source>
</evidence>
<dbReference type="Pfam" id="PF07715">
    <property type="entry name" value="Plug"/>
    <property type="match status" value="1"/>
</dbReference>
<gene>
    <name evidence="14" type="ORF">AXK11_05025</name>
</gene>
<evidence type="ECO:0000256" key="5">
    <source>
        <dbReference type="ARBA" id="ARBA00022692"/>
    </source>
</evidence>
<evidence type="ECO:0000256" key="10">
    <source>
        <dbReference type="RuleBase" id="RU003357"/>
    </source>
</evidence>
<dbReference type="Gene3D" id="2.170.130.10">
    <property type="entry name" value="TonB-dependent receptor, plug domain"/>
    <property type="match status" value="1"/>
</dbReference>
<dbReference type="GO" id="GO:0015232">
    <property type="term" value="F:heme transmembrane transporter activity"/>
    <property type="evidence" value="ECO:0007669"/>
    <property type="project" value="InterPro"/>
</dbReference>
<comment type="subcellular location">
    <subcellularLocation>
        <location evidence="1 9">Cell outer membrane</location>
        <topology evidence="1 9">Multi-pass membrane protein</topology>
    </subcellularLocation>
</comment>
<feature type="domain" description="TonB-dependent receptor plug" evidence="13">
    <location>
        <begin position="73"/>
        <end position="176"/>
    </location>
</feature>
<dbReference type="PROSITE" id="PS52016">
    <property type="entry name" value="TONB_DEPENDENT_REC_3"/>
    <property type="match status" value="1"/>
</dbReference>
<dbReference type="GO" id="GO:0015344">
    <property type="term" value="F:siderophore uptake transmembrane transporter activity"/>
    <property type="evidence" value="ECO:0007669"/>
    <property type="project" value="TreeGrafter"/>
</dbReference>
<dbReference type="GO" id="GO:0044718">
    <property type="term" value="P:siderophore transmembrane transport"/>
    <property type="evidence" value="ECO:0007669"/>
    <property type="project" value="TreeGrafter"/>
</dbReference>
<sequence>MHTANLPPFQSAHRAGTLRQALAVTALMATALGSPFAHATSRAGGSIAEPPSDALINLDAITVSSTRTAWRAFDVPGMTSVVDSRALDLLQPQSMDDILRALPNVELFGGPRRTAEVPRIRGRNSENVLILIDGMRQNYGGGHRGRYFIEPDLLRSVEIVRGPNSALYGSGAQGGILSMETKDASDLLLPGRQYGARLKTGYTSANDESFAGAAAYGASGPVEWLASVTARDGGDIRLGTGEDLPFSGSELRAAMFKATWRPSPGQSLSLVHDTAREENVQPTNPQGSSLSSIVNRKTKVEGSRARYVLHPGQSDWVDLEAVLYRVKTGNRDLGVSASLVDRDERRSVQTTGFNLINRSRLETPFLGKHRLAYGVDVFGDENVARRFDTGVGLPIQTSPEGEVDYEAVFIQDEIVLPGAVTLIPGLRYDKFKSKAVTEAFSSSDDDLSLKLGVIWRPHSEFFVFGLYSEGFLTPDVAQIFRTGQHFRIGSRQQDFVPSLGLKPETSHNYEGGFGFERKLASGARLQTKLSVFLQDSHDTISREVIILPVPAELAAVGITQYEHSRAANLEGAEFKGSELEFGYTTETWFINGGASTLSSRIDGTGKRVSTTPADKFSVQGGKRFAAARLTLGGSALLVGNRRSKVEEPQYQTHGYADFGFFAVWQPISGYPEATVNLTASNLFDKAYARDDVGLFATGRSVQATLTVRF</sequence>
<evidence type="ECO:0008006" key="16">
    <source>
        <dbReference type="Google" id="ProtNLM"/>
    </source>
</evidence>
<evidence type="ECO:0000256" key="2">
    <source>
        <dbReference type="ARBA" id="ARBA00009810"/>
    </source>
</evidence>
<feature type="chain" id="PRO_5007489561" description="TonB-dependent receptor" evidence="11">
    <location>
        <begin position="40"/>
        <end position="709"/>
    </location>
</feature>
<accession>A0A139SMT1</accession>
<proteinExistence type="inferred from homology"/>
<evidence type="ECO:0000256" key="6">
    <source>
        <dbReference type="ARBA" id="ARBA00023077"/>
    </source>
</evidence>
<dbReference type="PANTHER" id="PTHR30069">
    <property type="entry name" value="TONB-DEPENDENT OUTER MEMBRANE RECEPTOR"/>
    <property type="match status" value="1"/>
</dbReference>
<name>A0A139SMT1_9BACT</name>
<dbReference type="Proteomes" id="UP000070058">
    <property type="component" value="Unassembled WGS sequence"/>
</dbReference>
<dbReference type="SUPFAM" id="SSF56935">
    <property type="entry name" value="Porins"/>
    <property type="match status" value="1"/>
</dbReference>
<dbReference type="Pfam" id="PF00593">
    <property type="entry name" value="TonB_dep_Rec_b-barrel"/>
    <property type="match status" value="1"/>
</dbReference>
<dbReference type="InterPro" id="IPR039426">
    <property type="entry name" value="TonB-dep_rcpt-like"/>
</dbReference>
<keyword evidence="8 9" id="KW-0998">Cell outer membrane</keyword>
<evidence type="ECO:0000256" key="4">
    <source>
        <dbReference type="ARBA" id="ARBA00022452"/>
    </source>
</evidence>
<comment type="caution">
    <text evidence="14">The sequence shown here is derived from an EMBL/GenBank/DDBJ whole genome shotgun (WGS) entry which is preliminary data.</text>
</comment>
<comment type="similarity">
    <text evidence="2 9 10">Belongs to the TonB-dependent receptor family.</text>
</comment>
<keyword evidence="11" id="KW-0732">Signal</keyword>
<dbReference type="InterPro" id="IPR012910">
    <property type="entry name" value="Plug_dom"/>
</dbReference>
<dbReference type="AlphaFoldDB" id="A0A139SMT1"/>
<keyword evidence="3 9" id="KW-0813">Transport</keyword>
<evidence type="ECO:0000259" key="12">
    <source>
        <dbReference type="Pfam" id="PF00593"/>
    </source>
</evidence>
<evidence type="ECO:0000256" key="8">
    <source>
        <dbReference type="ARBA" id="ARBA00023237"/>
    </source>
</evidence>
<dbReference type="PANTHER" id="PTHR30069:SF41">
    <property type="entry name" value="HEME_HEMOPEXIN UTILIZATION PROTEIN C"/>
    <property type="match status" value="1"/>
</dbReference>
<dbReference type="InterPro" id="IPR000531">
    <property type="entry name" value="Beta-barrel_TonB"/>
</dbReference>
<dbReference type="STRING" id="1548207.AXK11_05025"/>
<evidence type="ECO:0000256" key="1">
    <source>
        <dbReference type="ARBA" id="ARBA00004571"/>
    </source>
</evidence>
<dbReference type="InterPro" id="IPR037066">
    <property type="entry name" value="Plug_dom_sf"/>
</dbReference>
<feature type="signal peptide" evidence="11">
    <location>
        <begin position="1"/>
        <end position="39"/>
    </location>
</feature>
<dbReference type="OrthoDB" id="101167at2"/>
<evidence type="ECO:0000256" key="9">
    <source>
        <dbReference type="PROSITE-ProRule" id="PRU01360"/>
    </source>
</evidence>
<keyword evidence="7 9" id="KW-0472">Membrane</keyword>
<organism evidence="14 15">
    <name type="scientific">Cephaloticoccus primus</name>
    <dbReference type="NCBI Taxonomy" id="1548207"/>
    <lineage>
        <taxon>Bacteria</taxon>
        <taxon>Pseudomonadati</taxon>
        <taxon>Verrucomicrobiota</taxon>
        <taxon>Opitutia</taxon>
        <taxon>Opitutales</taxon>
        <taxon>Opitutaceae</taxon>
        <taxon>Cephaloticoccus</taxon>
    </lineage>
</organism>
<protein>
    <recommendedName>
        <fullName evidence="16">TonB-dependent receptor</fullName>
    </recommendedName>
</protein>
<dbReference type="CDD" id="cd01347">
    <property type="entry name" value="ligand_gated_channel"/>
    <property type="match status" value="1"/>
</dbReference>
<keyword evidence="15" id="KW-1185">Reference proteome</keyword>
<dbReference type="InterPro" id="IPR036942">
    <property type="entry name" value="Beta-barrel_TonB_sf"/>
</dbReference>
<dbReference type="GO" id="GO:0009279">
    <property type="term" value="C:cell outer membrane"/>
    <property type="evidence" value="ECO:0007669"/>
    <property type="project" value="UniProtKB-SubCell"/>
</dbReference>
<evidence type="ECO:0000259" key="13">
    <source>
        <dbReference type="Pfam" id="PF07715"/>
    </source>
</evidence>
<evidence type="ECO:0000313" key="15">
    <source>
        <dbReference type="Proteomes" id="UP000070058"/>
    </source>
</evidence>
<evidence type="ECO:0000256" key="7">
    <source>
        <dbReference type="ARBA" id="ARBA00023136"/>
    </source>
</evidence>
<reference evidence="15" key="1">
    <citation type="submission" date="2016-02" db="EMBL/GenBank/DDBJ databases">
        <authorList>
            <person name="Sanders J.G."/>
            <person name="Lin J.Y."/>
            <person name="Wertz J.T."/>
            <person name="Russell J.A."/>
            <person name="Moreau C.S."/>
            <person name="Powell S."/>
        </authorList>
    </citation>
    <scope>NUCLEOTIDE SEQUENCE [LARGE SCALE GENOMIC DNA]</scope>
    <source>
        <strain evidence="15">CAG34</strain>
    </source>
</reference>
<dbReference type="Gene3D" id="2.40.170.20">
    <property type="entry name" value="TonB-dependent receptor, beta-barrel domain"/>
    <property type="match status" value="1"/>
</dbReference>
<dbReference type="InterPro" id="IPR011276">
    <property type="entry name" value="TonB_haem/Hb_rcpt"/>
</dbReference>
<keyword evidence="5 9" id="KW-0812">Transmembrane</keyword>
<feature type="domain" description="TonB-dependent receptor-like beta-barrel" evidence="12">
    <location>
        <begin position="292"/>
        <end position="682"/>
    </location>
</feature>
<evidence type="ECO:0000256" key="3">
    <source>
        <dbReference type="ARBA" id="ARBA00022448"/>
    </source>
</evidence>
<keyword evidence="6 10" id="KW-0798">TonB box</keyword>
<dbReference type="NCBIfam" id="TIGR01785">
    <property type="entry name" value="TonB-hemin"/>
    <property type="match status" value="1"/>
</dbReference>